<sequence length="266" mass="30959">MATYEVAAVLEHGFWLQILGDHARFILESLVEKEKEEIEQAKYFKQAFDRLLHQVGQTDWMQLSEQALKEAQDIRSFKLSLIRKHLQGTIRISLSPTFLNHMVNEVEEYIRILPYLIRGEIPPISHELHYHLVWLLDAAGHAGAITSELDQVEKRLKEKSEIYMKHFEQFYLKAVELTGYLRTELPAFPALKKFTKDVSLELQLFSKFLHELEELEISEQALGTFTELMADHMAREECYYLLKLAQSSGLQLPDCNPAKPRTEKLS</sequence>
<dbReference type="InterPro" id="IPR021328">
    <property type="entry name" value="CotB-like"/>
</dbReference>
<dbReference type="Gene3D" id="1.20.1260.120">
    <property type="entry name" value="Protein of unknown function DUF2935"/>
    <property type="match status" value="1"/>
</dbReference>
<dbReference type="RefSeq" id="WP_377918550.1">
    <property type="nucleotide sequence ID" value="NZ_JBHRZT010000072.1"/>
</dbReference>
<evidence type="ECO:0000313" key="2">
    <source>
        <dbReference type="Proteomes" id="UP001595752"/>
    </source>
</evidence>
<dbReference type="Proteomes" id="UP001595752">
    <property type="component" value="Unassembled WGS sequence"/>
</dbReference>
<dbReference type="Pfam" id="PF11155">
    <property type="entry name" value="DUF2935"/>
    <property type="match status" value="2"/>
</dbReference>
<proteinExistence type="predicted"/>
<dbReference type="EMBL" id="JBHRZT010000072">
    <property type="protein sequence ID" value="MFC3886182.1"/>
    <property type="molecule type" value="Genomic_DNA"/>
</dbReference>
<comment type="caution">
    <text evidence="1">The sequence shown here is derived from an EMBL/GenBank/DDBJ whole genome shotgun (WGS) entry which is preliminary data.</text>
</comment>
<accession>A0ABV8BAL6</accession>
<gene>
    <name evidence="1" type="ORF">ACFOU2_22925</name>
</gene>
<protein>
    <submittedName>
        <fullName evidence="1">DUF2935 domain-containing protein</fullName>
    </submittedName>
</protein>
<evidence type="ECO:0000313" key="1">
    <source>
        <dbReference type="EMBL" id="MFC3886182.1"/>
    </source>
</evidence>
<organism evidence="1 2">
    <name type="scientific">Bacillus songklensis</name>
    <dbReference type="NCBI Taxonomy" id="1069116"/>
    <lineage>
        <taxon>Bacteria</taxon>
        <taxon>Bacillati</taxon>
        <taxon>Bacillota</taxon>
        <taxon>Bacilli</taxon>
        <taxon>Bacillales</taxon>
        <taxon>Bacillaceae</taxon>
        <taxon>Bacillus</taxon>
    </lineage>
</organism>
<reference evidence="2" key="1">
    <citation type="journal article" date="2019" name="Int. J. Syst. Evol. Microbiol.">
        <title>The Global Catalogue of Microorganisms (GCM) 10K type strain sequencing project: providing services to taxonomists for standard genome sequencing and annotation.</title>
        <authorList>
            <consortium name="The Broad Institute Genomics Platform"/>
            <consortium name="The Broad Institute Genome Sequencing Center for Infectious Disease"/>
            <person name="Wu L."/>
            <person name="Ma J."/>
        </authorList>
    </citation>
    <scope>NUCLEOTIDE SEQUENCE [LARGE SCALE GENOMIC DNA]</scope>
    <source>
        <strain evidence="2">CCUG 61889</strain>
    </source>
</reference>
<keyword evidence="2" id="KW-1185">Reference proteome</keyword>
<dbReference type="SUPFAM" id="SSF158430">
    <property type="entry name" value="Bacillus cereus metalloprotein-like"/>
    <property type="match status" value="2"/>
</dbReference>
<name>A0ABV8BAL6_9BACI</name>